<gene>
    <name evidence="5" type="ORF">NLS_LOCUS1846</name>
</gene>
<feature type="compositionally biased region" description="Low complexity" evidence="3">
    <location>
        <begin position="387"/>
        <end position="399"/>
    </location>
</feature>
<accession>A0A3P6U1W1</accession>
<name>A0A3P6U1W1_LITSI</name>
<reference evidence="5 6" key="1">
    <citation type="submission" date="2018-08" db="EMBL/GenBank/DDBJ databases">
        <authorList>
            <person name="Laetsch R D."/>
            <person name="Stevens L."/>
            <person name="Kumar S."/>
            <person name="Blaxter L. M."/>
        </authorList>
    </citation>
    <scope>NUCLEOTIDE SEQUENCE [LARGE SCALE GENOMIC DNA]</scope>
</reference>
<dbReference type="PANTHER" id="PTHR45632">
    <property type="entry name" value="LD33804P"/>
    <property type="match status" value="1"/>
</dbReference>
<dbReference type="Pfam" id="PF07707">
    <property type="entry name" value="BACK"/>
    <property type="match status" value="1"/>
</dbReference>
<dbReference type="SMART" id="SM00875">
    <property type="entry name" value="BACK"/>
    <property type="match status" value="1"/>
</dbReference>
<keyword evidence="1" id="KW-0880">Kelch repeat</keyword>
<keyword evidence="6" id="KW-1185">Reference proteome</keyword>
<dbReference type="PANTHER" id="PTHR45632:SF3">
    <property type="entry name" value="KELCH-LIKE PROTEIN 32"/>
    <property type="match status" value="1"/>
</dbReference>
<dbReference type="InterPro" id="IPR011705">
    <property type="entry name" value="BACK"/>
</dbReference>
<dbReference type="OrthoDB" id="5835959at2759"/>
<evidence type="ECO:0000313" key="5">
    <source>
        <dbReference type="EMBL" id="VDK72638.1"/>
    </source>
</evidence>
<feature type="compositionally biased region" description="Basic and acidic residues" evidence="3">
    <location>
        <begin position="304"/>
        <end position="320"/>
    </location>
</feature>
<feature type="compositionally biased region" description="Polar residues" evidence="3">
    <location>
        <begin position="415"/>
        <end position="436"/>
    </location>
</feature>
<evidence type="ECO:0000259" key="4">
    <source>
        <dbReference type="SMART" id="SM00875"/>
    </source>
</evidence>
<proteinExistence type="predicted"/>
<evidence type="ECO:0000256" key="2">
    <source>
        <dbReference type="ARBA" id="ARBA00022737"/>
    </source>
</evidence>
<evidence type="ECO:0000256" key="1">
    <source>
        <dbReference type="ARBA" id="ARBA00022441"/>
    </source>
</evidence>
<evidence type="ECO:0000313" key="6">
    <source>
        <dbReference type="Proteomes" id="UP000277928"/>
    </source>
</evidence>
<dbReference type="STRING" id="42156.A0A3P6U1W1"/>
<dbReference type="OMA" id="ITHEMFV"/>
<organism evidence="5 6">
    <name type="scientific">Litomosoides sigmodontis</name>
    <name type="common">Filarial nematode worm</name>
    <dbReference type="NCBI Taxonomy" id="42156"/>
    <lineage>
        <taxon>Eukaryota</taxon>
        <taxon>Metazoa</taxon>
        <taxon>Ecdysozoa</taxon>
        <taxon>Nematoda</taxon>
        <taxon>Chromadorea</taxon>
        <taxon>Rhabditida</taxon>
        <taxon>Spirurina</taxon>
        <taxon>Spiruromorpha</taxon>
        <taxon>Filarioidea</taxon>
        <taxon>Onchocercidae</taxon>
        <taxon>Litomosoides</taxon>
    </lineage>
</organism>
<evidence type="ECO:0000256" key="3">
    <source>
        <dbReference type="SAM" id="MobiDB-lite"/>
    </source>
</evidence>
<keyword evidence="2" id="KW-0677">Repeat</keyword>
<feature type="region of interest" description="Disordered" evidence="3">
    <location>
        <begin position="291"/>
        <end position="442"/>
    </location>
</feature>
<dbReference type="EMBL" id="UYRX01000074">
    <property type="protein sequence ID" value="VDK72638.1"/>
    <property type="molecule type" value="Genomic_DNA"/>
</dbReference>
<dbReference type="Proteomes" id="UP000277928">
    <property type="component" value="Unassembled WGS sequence"/>
</dbReference>
<sequence>MTEQSKTKSGKVQKIIFHTHKDDFAIDVDLLKEHSEKIKQLAHESKVPKRLDLTNYDVVAVATLIDYMVNSGNTKARITTSILGDMTEIARILEMGSLLKKIEEFILISVTQNEQFLMHTLAMLCMQVLLDTSLGKKVIDIAVNKFPVIRKLASFNDIPLDAILRILDRCDLNISSEYDVVETCVSWLAAKPERVRFSHLVLRCIRIVNLTPEQRLDLFALTDTMSNYAQIMTAFAHYTFNNTNSLRICVLTEHNSYKRCGNRTGQTQFLLTVPSRKIMYRRKAPPIKASYITAKPKASPSRGTNDRKGETCSEGKDMKRYIFGITQKRRTTRAERMASYMKSPKQKKEILNKKEAGETKTPKAESGKTKSGKSKQSRKQRETTGNSASSKGSSTYFKSSDNKSILTSDDKSGSESDNSNEIDQSSPPTSSTSAGESQDVKK</sequence>
<dbReference type="AlphaFoldDB" id="A0A3P6U1W1"/>
<feature type="compositionally biased region" description="Basic and acidic residues" evidence="3">
    <location>
        <begin position="346"/>
        <end position="368"/>
    </location>
</feature>
<feature type="domain" description="BACK" evidence="4">
    <location>
        <begin position="120"/>
        <end position="220"/>
    </location>
</feature>
<protein>
    <recommendedName>
        <fullName evidence="4">BACK domain-containing protein</fullName>
    </recommendedName>
</protein>
<dbReference type="Gene3D" id="1.25.40.420">
    <property type="match status" value="1"/>
</dbReference>